<dbReference type="EMBL" id="CYZT01000010">
    <property type="protein sequence ID" value="CUN69745.1"/>
    <property type="molecule type" value="Genomic_DNA"/>
</dbReference>
<evidence type="ECO:0000313" key="4">
    <source>
        <dbReference type="EMBL" id="MSB49627.1"/>
    </source>
</evidence>
<dbReference type="Proteomes" id="UP001211173">
    <property type="component" value="Unassembled WGS sequence"/>
</dbReference>
<protein>
    <submittedName>
        <fullName evidence="1">Uncharacterized protein</fullName>
    </submittedName>
</protein>
<evidence type="ECO:0000313" key="1">
    <source>
        <dbReference type="EMBL" id="CUN69745.1"/>
    </source>
</evidence>
<dbReference type="AlphaFoldDB" id="A0A173Z3I3"/>
<reference evidence="1 5" key="1">
    <citation type="submission" date="2015-09" db="EMBL/GenBank/DDBJ databases">
        <authorList>
            <consortium name="Pathogen Informatics"/>
        </authorList>
    </citation>
    <scope>NUCLEOTIDE SEQUENCE [LARGE SCALE GENOMIC DNA]</scope>
    <source>
        <strain evidence="1 5">2789STDY5608854</strain>
    </source>
</reference>
<dbReference type="EMBL" id="JAQLWO010000002">
    <property type="protein sequence ID" value="MDB7904959.1"/>
    <property type="molecule type" value="Genomic_DNA"/>
</dbReference>
<dbReference type="EMBL" id="WKPO01000018">
    <property type="protein sequence ID" value="MSB49627.1"/>
    <property type="molecule type" value="Genomic_DNA"/>
</dbReference>
<sequence>MCKDSEKDCNTCRHNPGCLKKGLAVFLLFIQTGRDRELSRDPDGHLKTAFRCRDWEEKAP</sequence>
<dbReference type="Proteomes" id="UP000095746">
    <property type="component" value="Unassembled WGS sequence"/>
</dbReference>
<reference evidence="4 6" key="2">
    <citation type="journal article" date="2019" name="Nat. Med.">
        <title>A library of human gut bacterial isolates paired with longitudinal multiomics data enables mechanistic microbiome research.</title>
        <authorList>
            <person name="Poyet M."/>
            <person name="Groussin M."/>
            <person name="Gibbons S.M."/>
            <person name="Avila-Pacheco J."/>
            <person name="Jiang X."/>
            <person name="Kearney S.M."/>
            <person name="Perrotta A.R."/>
            <person name="Berdy B."/>
            <person name="Zhao S."/>
            <person name="Lieberman T.D."/>
            <person name="Swanson P.K."/>
            <person name="Smith M."/>
            <person name="Roesemann S."/>
            <person name="Alexander J.E."/>
            <person name="Rich S.A."/>
            <person name="Livny J."/>
            <person name="Vlamakis H."/>
            <person name="Clish C."/>
            <person name="Bullock K."/>
            <person name="Deik A."/>
            <person name="Scott J."/>
            <person name="Pierce K.A."/>
            <person name="Xavier R.J."/>
            <person name="Alm E.J."/>
        </authorList>
    </citation>
    <scope>NUCLEOTIDE SEQUENCE [LARGE SCALE GENOMIC DNA]</scope>
    <source>
        <strain evidence="4 6">BIOML-A5</strain>
    </source>
</reference>
<evidence type="ECO:0000313" key="5">
    <source>
        <dbReference type="Proteomes" id="UP000095746"/>
    </source>
</evidence>
<dbReference type="RefSeq" id="WP_009259430.1">
    <property type="nucleotide sequence ID" value="NZ_BAABZG010000001.1"/>
</dbReference>
<evidence type="ECO:0000313" key="6">
    <source>
        <dbReference type="Proteomes" id="UP000429811"/>
    </source>
</evidence>
<dbReference type="GeneID" id="89522094"/>
<evidence type="ECO:0000313" key="2">
    <source>
        <dbReference type="EMBL" id="MDB7904959.1"/>
    </source>
</evidence>
<dbReference type="Proteomes" id="UP001211006">
    <property type="component" value="Unassembled WGS sequence"/>
</dbReference>
<organism evidence="1 5">
    <name type="scientific">Flavonifractor plautii</name>
    <name type="common">Fusobacterium plautii</name>
    <dbReference type="NCBI Taxonomy" id="292800"/>
    <lineage>
        <taxon>Bacteria</taxon>
        <taxon>Bacillati</taxon>
        <taxon>Bacillota</taxon>
        <taxon>Clostridia</taxon>
        <taxon>Eubacteriales</taxon>
        <taxon>Oscillospiraceae</taxon>
        <taxon>Flavonifractor</taxon>
    </lineage>
</organism>
<reference evidence="2" key="3">
    <citation type="submission" date="2023-01" db="EMBL/GenBank/DDBJ databases">
        <title>Human gut microbiome strain richness.</title>
        <authorList>
            <person name="Chen-Liaw A."/>
        </authorList>
    </citation>
    <scope>NUCLEOTIDE SEQUENCE</scope>
    <source>
        <strain evidence="3">1001287st1_F4_1001285I_161205</strain>
        <strain evidence="2">2225st1_A6_2225SCRN_200828</strain>
    </source>
</reference>
<proteinExistence type="predicted"/>
<accession>A0A173Z3I3</accession>
<name>A0A173Z3I3_FLAPL</name>
<gene>
    <name evidence="1" type="ORF">ERS852411_00337</name>
    <name evidence="4" type="ORF">GKE90_13135</name>
    <name evidence="2" type="ORF">PND83_03120</name>
    <name evidence="3" type="ORF">PNE06_10725</name>
</gene>
<dbReference type="Proteomes" id="UP000429811">
    <property type="component" value="Unassembled WGS sequence"/>
</dbReference>
<dbReference type="EMBL" id="JAQLWV010000014">
    <property type="protein sequence ID" value="MDB7933546.1"/>
    <property type="molecule type" value="Genomic_DNA"/>
</dbReference>
<evidence type="ECO:0000313" key="3">
    <source>
        <dbReference type="EMBL" id="MDB7933546.1"/>
    </source>
</evidence>